<dbReference type="InterPro" id="IPR020845">
    <property type="entry name" value="AMP-binding_CS"/>
</dbReference>
<evidence type="ECO:0000259" key="4">
    <source>
        <dbReference type="Pfam" id="PF13193"/>
    </source>
</evidence>
<dbReference type="Proteomes" id="UP000053235">
    <property type="component" value="Unassembled WGS sequence"/>
</dbReference>
<name>A0A0M7AN43_9HYPH</name>
<dbReference type="PROSITE" id="PS00455">
    <property type="entry name" value="AMP_BINDING"/>
    <property type="match status" value="1"/>
</dbReference>
<dbReference type="InterPro" id="IPR000873">
    <property type="entry name" value="AMP-dep_synth/lig_dom"/>
</dbReference>
<dbReference type="Pfam" id="PF00501">
    <property type="entry name" value="AMP-binding"/>
    <property type="match status" value="1"/>
</dbReference>
<dbReference type="OrthoDB" id="9803968at2"/>
<keyword evidence="6" id="KW-1185">Reference proteome</keyword>
<dbReference type="InterPro" id="IPR042099">
    <property type="entry name" value="ANL_N_sf"/>
</dbReference>
<evidence type="ECO:0000313" key="6">
    <source>
        <dbReference type="Proteomes" id="UP000053235"/>
    </source>
</evidence>
<feature type="domain" description="AMP-dependent synthetase/ligase" evidence="3">
    <location>
        <begin position="6"/>
        <end position="354"/>
    </location>
</feature>
<feature type="domain" description="AMP-binding enzyme C-terminal" evidence="4">
    <location>
        <begin position="414"/>
        <end position="489"/>
    </location>
</feature>
<dbReference type="RefSeq" id="WP_055673663.1">
    <property type="nucleotide sequence ID" value="NZ_CXWD01000024.1"/>
</dbReference>
<dbReference type="AlphaFoldDB" id="A0A0M7AN43"/>
<dbReference type="Gene3D" id="3.40.50.12780">
    <property type="entry name" value="N-terminal domain of ligase-like"/>
    <property type="match status" value="1"/>
</dbReference>
<dbReference type="InterPro" id="IPR045851">
    <property type="entry name" value="AMP-bd_C_sf"/>
</dbReference>
<dbReference type="GO" id="GO:0004467">
    <property type="term" value="F:long-chain fatty acid-CoA ligase activity"/>
    <property type="evidence" value="ECO:0007669"/>
    <property type="project" value="UniProtKB-EC"/>
</dbReference>
<sequence>MPKTLICGPRSMDHADIRIQARRAASGFLKAGVTEGGTVATMMRNDFPLVAMDLAAALVKAAAVPVNWRFTAEEAAYILKDCKARVFVIHADLWNQIGSDLPADVIDQLQIIIVPTPPDIAVSYGLSVDACAVPDGCPVWEDWLAEQSAWDGPDAHGQAAMIYTSGTTGHPKGVRRLTNPTLVSTGYNKIFSEDCRTLMVAPMYHSAPNRFAMLTVDVGGDLVLVPRFDPEKILQIIEEHQITTAFMVPTMFIRLLKLPAAVRRHYDTSSLRHIVAAGAPFPPDIKRAMIGWWGPVIFEYYGGTETGAVTLCSSEEALHKPGTVGRAVEDASIKIFAEDGSECPPNVPGEIYCRLHSFPDFIYEGRPEDRAVVERDGLFTVGDIGYLDEDGYLFISDRKRDMIISGGVNIYPAEIEAAMFGHDQVHDCAVFGIPDPELGEAIAVAIQPEPDTTIDTGQLQDYLRSRIASYMIPRKILIKDSLPRDDNGKIFKRKLRDAFWADAGRRI</sequence>
<protein>
    <submittedName>
        <fullName evidence="5">Long-chain-fatty-acid--CoA ligase FadD13</fullName>
        <ecNumber evidence="5">6.2.1.3</ecNumber>
    </submittedName>
</protein>
<comment type="similarity">
    <text evidence="1">Belongs to the ATP-dependent AMP-binding enzyme family.</text>
</comment>
<dbReference type="GO" id="GO:0031956">
    <property type="term" value="F:medium-chain fatty acid-CoA ligase activity"/>
    <property type="evidence" value="ECO:0007669"/>
    <property type="project" value="TreeGrafter"/>
</dbReference>
<evidence type="ECO:0000259" key="3">
    <source>
        <dbReference type="Pfam" id="PF00501"/>
    </source>
</evidence>
<dbReference type="EC" id="6.2.1.3" evidence="5"/>
<organism evidence="5 6">
    <name type="scientific">Roseibium alexandrii</name>
    <dbReference type="NCBI Taxonomy" id="388408"/>
    <lineage>
        <taxon>Bacteria</taxon>
        <taxon>Pseudomonadati</taxon>
        <taxon>Pseudomonadota</taxon>
        <taxon>Alphaproteobacteria</taxon>
        <taxon>Hyphomicrobiales</taxon>
        <taxon>Stappiaceae</taxon>
        <taxon>Roseibium</taxon>
    </lineage>
</organism>
<dbReference type="Pfam" id="PF13193">
    <property type="entry name" value="AMP-binding_C"/>
    <property type="match status" value="1"/>
</dbReference>
<evidence type="ECO:0000256" key="1">
    <source>
        <dbReference type="ARBA" id="ARBA00006432"/>
    </source>
</evidence>
<evidence type="ECO:0000256" key="2">
    <source>
        <dbReference type="ARBA" id="ARBA00022598"/>
    </source>
</evidence>
<gene>
    <name evidence="5" type="ORF">LAX5112_04458</name>
</gene>
<dbReference type="STRING" id="388408.LAX5112_04458"/>
<dbReference type="Gene3D" id="3.30.300.30">
    <property type="match status" value="1"/>
</dbReference>
<dbReference type="PANTHER" id="PTHR43201">
    <property type="entry name" value="ACYL-COA SYNTHETASE"/>
    <property type="match status" value="1"/>
</dbReference>
<dbReference type="SUPFAM" id="SSF56801">
    <property type="entry name" value="Acetyl-CoA synthetase-like"/>
    <property type="match status" value="1"/>
</dbReference>
<accession>A0A0M7AN43</accession>
<dbReference type="EMBL" id="CXWD01000024">
    <property type="protein sequence ID" value="CTQ76077.1"/>
    <property type="molecule type" value="Genomic_DNA"/>
</dbReference>
<proteinExistence type="inferred from homology"/>
<keyword evidence="2 5" id="KW-0436">Ligase</keyword>
<evidence type="ECO:0000313" key="5">
    <source>
        <dbReference type="EMBL" id="CTQ76077.1"/>
    </source>
</evidence>
<dbReference type="InterPro" id="IPR025110">
    <property type="entry name" value="AMP-bd_C"/>
</dbReference>
<reference evidence="6" key="1">
    <citation type="submission" date="2015-07" db="EMBL/GenBank/DDBJ databases">
        <authorList>
            <person name="Rodrigo-Torres Lidia"/>
            <person name="Arahal R.David."/>
        </authorList>
    </citation>
    <scope>NUCLEOTIDE SEQUENCE [LARGE SCALE GENOMIC DNA]</scope>
    <source>
        <strain evidence="6">CECT 5112</strain>
    </source>
</reference>
<dbReference type="PANTHER" id="PTHR43201:SF5">
    <property type="entry name" value="MEDIUM-CHAIN ACYL-COA LIGASE ACSF2, MITOCHONDRIAL"/>
    <property type="match status" value="1"/>
</dbReference>